<reference evidence="2 3" key="1">
    <citation type="submission" date="2018-05" db="EMBL/GenBank/DDBJ databases">
        <title>Lujinxingia marina gen. nov. sp. nov., a new facultative anaerobic member of the class Deltaproteobacteria, and proposal of Lujinxingaceae fam. nov.</title>
        <authorList>
            <person name="Li C.-M."/>
        </authorList>
    </citation>
    <scope>NUCLEOTIDE SEQUENCE [LARGE SCALE GENOMIC DNA]</scope>
    <source>
        <strain evidence="2 3">B210</strain>
    </source>
</reference>
<dbReference type="OrthoDB" id="5514168at2"/>
<protein>
    <submittedName>
        <fullName evidence="2">Uncharacterized protein</fullName>
    </submittedName>
</protein>
<dbReference type="Proteomes" id="UP000249169">
    <property type="component" value="Unassembled WGS sequence"/>
</dbReference>
<sequence length="154" mass="16286">MRPLSTTLLALLSLPLMAAACGNDDASPEDVRYENQGQVCLHLAEDAQNTSAIEIPSISVTIPICLSSSCSLNPEASCTASVEGTTITLSSEASFLDYSVTDRACTEDCGQLQARCAIPALEAGEYTVIHGEETFTLEVNPAEEPTTCHGARFQ</sequence>
<keyword evidence="3" id="KW-1185">Reference proteome</keyword>
<proteinExistence type="predicted"/>
<dbReference type="EMBL" id="QHKO01000002">
    <property type="protein sequence ID" value="RAL23962.1"/>
    <property type="molecule type" value="Genomic_DNA"/>
</dbReference>
<dbReference type="RefSeq" id="WP_111729216.1">
    <property type="nucleotide sequence ID" value="NZ_QHKO01000002.1"/>
</dbReference>
<feature type="signal peptide" evidence="1">
    <location>
        <begin position="1"/>
        <end position="18"/>
    </location>
</feature>
<feature type="chain" id="PRO_5016423215" evidence="1">
    <location>
        <begin position="19"/>
        <end position="154"/>
    </location>
</feature>
<evidence type="ECO:0000256" key="1">
    <source>
        <dbReference type="SAM" id="SignalP"/>
    </source>
</evidence>
<keyword evidence="1" id="KW-0732">Signal</keyword>
<organism evidence="2 3">
    <name type="scientific">Lujinxingia litoralis</name>
    <dbReference type="NCBI Taxonomy" id="2211119"/>
    <lineage>
        <taxon>Bacteria</taxon>
        <taxon>Deltaproteobacteria</taxon>
        <taxon>Bradymonadales</taxon>
        <taxon>Lujinxingiaceae</taxon>
        <taxon>Lujinxingia</taxon>
    </lineage>
</organism>
<accession>A0A328C9Z8</accession>
<evidence type="ECO:0000313" key="2">
    <source>
        <dbReference type="EMBL" id="RAL23962.1"/>
    </source>
</evidence>
<dbReference type="AlphaFoldDB" id="A0A328C9Z8"/>
<gene>
    <name evidence="2" type="ORF">DL240_07380</name>
</gene>
<evidence type="ECO:0000313" key="3">
    <source>
        <dbReference type="Proteomes" id="UP000249169"/>
    </source>
</evidence>
<name>A0A328C9Z8_9DELT</name>
<comment type="caution">
    <text evidence="2">The sequence shown here is derived from an EMBL/GenBank/DDBJ whole genome shotgun (WGS) entry which is preliminary data.</text>
</comment>
<dbReference type="PROSITE" id="PS51257">
    <property type="entry name" value="PROKAR_LIPOPROTEIN"/>
    <property type="match status" value="1"/>
</dbReference>